<keyword evidence="3" id="KW-0813">Transport</keyword>
<dbReference type="SUPFAM" id="SSF52540">
    <property type="entry name" value="P-loop containing nucleoside triphosphate hydrolases"/>
    <property type="match status" value="1"/>
</dbReference>
<dbReference type="GO" id="GO:1900753">
    <property type="term" value="P:doxorubicin transport"/>
    <property type="evidence" value="ECO:0007669"/>
    <property type="project" value="InterPro"/>
</dbReference>
<protein>
    <submittedName>
        <fullName evidence="12">Daunorubicin resistance ABC transporter ATP-binding subunit</fullName>
    </submittedName>
</protein>
<feature type="domain" description="ABC transporter" evidence="11">
    <location>
        <begin position="5"/>
        <end position="241"/>
    </location>
</feature>
<reference evidence="12 13" key="2">
    <citation type="submission" date="2015-01" db="EMBL/GenBank/DDBJ databases">
        <title>Complete genome sequence of Pyrinomonas methylaliphatogenes type strain K22T.</title>
        <authorList>
            <person name="Lee K.C.Y."/>
            <person name="Power J.F."/>
            <person name="Dunfield P.F."/>
            <person name="Morgan X.C."/>
            <person name="Huttenhower C."/>
            <person name="Stott M.B."/>
        </authorList>
    </citation>
    <scope>NUCLEOTIDE SEQUENCE [LARGE SCALE GENOMIC DNA]</scope>
    <source>
        <strain evidence="12 13">K22</strain>
    </source>
</reference>
<evidence type="ECO:0000256" key="9">
    <source>
        <dbReference type="ARBA" id="ARBA00023136"/>
    </source>
</evidence>
<evidence type="ECO:0000256" key="2">
    <source>
        <dbReference type="ARBA" id="ARBA00004413"/>
    </source>
</evidence>
<name>A0A0B6WX28_9BACT</name>
<evidence type="ECO:0000256" key="10">
    <source>
        <dbReference type="ARBA" id="ARBA00049985"/>
    </source>
</evidence>
<dbReference type="InterPro" id="IPR050763">
    <property type="entry name" value="ABC_transporter_ATP-binding"/>
</dbReference>
<dbReference type="InterPro" id="IPR005894">
    <property type="entry name" value="DrrA"/>
</dbReference>
<evidence type="ECO:0000256" key="8">
    <source>
        <dbReference type="ARBA" id="ARBA00022989"/>
    </source>
</evidence>
<evidence type="ECO:0000256" key="1">
    <source>
        <dbReference type="ARBA" id="ARBA00004141"/>
    </source>
</evidence>
<dbReference type="RefSeq" id="WP_041976438.1">
    <property type="nucleotide sequence ID" value="NZ_CBXV010000006.1"/>
</dbReference>
<keyword evidence="8" id="KW-1133">Transmembrane helix</keyword>
<dbReference type="InterPro" id="IPR017871">
    <property type="entry name" value="ABC_transporter-like_CS"/>
</dbReference>
<dbReference type="Gene3D" id="3.40.50.300">
    <property type="entry name" value="P-loop containing nucleotide triphosphate hydrolases"/>
    <property type="match status" value="1"/>
</dbReference>
<dbReference type="GO" id="GO:0005524">
    <property type="term" value="F:ATP binding"/>
    <property type="evidence" value="ECO:0007669"/>
    <property type="project" value="UniProtKB-KW"/>
</dbReference>
<keyword evidence="13" id="KW-1185">Reference proteome</keyword>
<evidence type="ECO:0000313" key="12">
    <source>
        <dbReference type="EMBL" id="CDM65848.1"/>
    </source>
</evidence>
<dbReference type="SMART" id="SM00382">
    <property type="entry name" value="AAA"/>
    <property type="match status" value="1"/>
</dbReference>
<keyword evidence="9" id="KW-0472">Membrane</keyword>
<evidence type="ECO:0000256" key="3">
    <source>
        <dbReference type="ARBA" id="ARBA00022448"/>
    </source>
</evidence>
<dbReference type="GO" id="GO:0005886">
    <property type="term" value="C:plasma membrane"/>
    <property type="evidence" value="ECO:0007669"/>
    <property type="project" value="UniProtKB-SubCell"/>
</dbReference>
<comment type="similarity">
    <text evidence="10">Belongs to the ABC transporter superfamily. Drug exporter-1 (DrugE1) (TC 3.A.1.105) family.</text>
</comment>
<evidence type="ECO:0000256" key="7">
    <source>
        <dbReference type="ARBA" id="ARBA00022840"/>
    </source>
</evidence>
<reference evidence="12 13" key="1">
    <citation type="submission" date="2013-12" db="EMBL/GenBank/DDBJ databases">
        <authorList>
            <person name="Stott M."/>
        </authorList>
    </citation>
    <scope>NUCLEOTIDE SEQUENCE [LARGE SCALE GENOMIC DNA]</scope>
    <source>
        <strain evidence="12 13">K22</strain>
    </source>
</reference>
<dbReference type="STRING" id="454194.PYK22_01855"/>
<dbReference type="InterPro" id="IPR027417">
    <property type="entry name" value="P-loop_NTPase"/>
</dbReference>
<keyword evidence="4" id="KW-0536">Nodulation</keyword>
<dbReference type="InterPro" id="IPR003593">
    <property type="entry name" value="AAA+_ATPase"/>
</dbReference>
<evidence type="ECO:0000259" key="11">
    <source>
        <dbReference type="PROSITE" id="PS50893"/>
    </source>
</evidence>
<dbReference type="PROSITE" id="PS50893">
    <property type="entry name" value="ABC_TRANSPORTER_2"/>
    <property type="match status" value="1"/>
</dbReference>
<gene>
    <name evidence="12" type="ORF">PYK22_01855</name>
</gene>
<dbReference type="AlphaFoldDB" id="A0A0B6WX28"/>
<evidence type="ECO:0000256" key="4">
    <source>
        <dbReference type="ARBA" id="ARBA00022458"/>
    </source>
</evidence>
<organism evidence="12 13">
    <name type="scientific">Pyrinomonas methylaliphatogenes</name>
    <dbReference type="NCBI Taxonomy" id="454194"/>
    <lineage>
        <taxon>Bacteria</taxon>
        <taxon>Pseudomonadati</taxon>
        <taxon>Acidobacteriota</taxon>
        <taxon>Blastocatellia</taxon>
        <taxon>Blastocatellales</taxon>
        <taxon>Pyrinomonadaceae</taxon>
        <taxon>Pyrinomonas</taxon>
    </lineage>
</organism>
<dbReference type="PANTHER" id="PTHR42711">
    <property type="entry name" value="ABC TRANSPORTER ATP-BINDING PROTEIN"/>
    <property type="match status" value="1"/>
</dbReference>
<dbReference type="PANTHER" id="PTHR42711:SF5">
    <property type="entry name" value="ABC TRANSPORTER ATP-BINDING PROTEIN NATA"/>
    <property type="match status" value="1"/>
</dbReference>
<comment type="subcellular location">
    <subcellularLocation>
        <location evidence="2">Cell membrane</location>
        <topology evidence="2">Peripheral membrane protein</topology>
        <orientation evidence="2">Cytoplasmic side</orientation>
    </subcellularLocation>
    <subcellularLocation>
        <location evidence="1">Membrane</location>
        <topology evidence="1">Multi-pass membrane protein</topology>
    </subcellularLocation>
</comment>
<dbReference type="GO" id="GO:0016887">
    <property type="term" value="F:ATP hydrolysis activity"/>
    <property type="evidence" value="ECO:0007669"/>
    <property type="project" value="InterPro"/>
</dbReference>
<proteinExistence type="inferred from homology"/>
<evidence type="ECO:0000313" key="13">
    <source>
        <dbReference type="Proteomes" id="UP000031518"/>
    </source>
</evidence>
<dbReference type="OrthoDB" id="9804819at2"/>
<dbReference type="Pfam" id="PF00005">
    <property type="entry name" value="ABC_tran"/>
    <property type="match status" value="1"/>
</dbReference>
<dbReference type="NCBIfam" id="TIGR01188">
    <property type="entry name" value="drrA"/>
    <property type="match status" value="1"/>
</dbReference>
<evidence type="ECO:0000256" key="5">
    <source>
        <dbReference type="ARBA" id="ARBA00022692"/>
    </source>
</evidence>
<dbReference type="InterPro" id="IPR003439">
    <property type="entry name" value="ABC_transporter-like_ATP-bd"/>
</dbReference>
<keyword evidence="5" id="KW-0812">Transmembrane</keyword>
<evidence type="ECO:0000256" key="6">
    <source>
        <dbReference type="ARBA" id="ARBA00022741"/>
    </source>
</evidence>
<keyword evidence="7 12" id="KW-0067">ATP-binding</keyword>
<dbReference type="PROSITE" id="PS00211">
    <property type="entry name" value="ABC_TRANSPORTER_1"/>
    <property type="match status" value="1"/>
</dbReference>
<dbReference type="Proteomes" id="UP000031518">
    <property type="component" value="Unassembled WGS sequence"/>
</dbReference>
<dbReference type="GO" id="GO:0043215">
    <property type="term" value="P:daunorubicin transport"/>
    <property type="evidence" value="ECO:0007669"/>
    <property type="project" value="InterPro"/>
</dbReference>
<dbReference type="FunFam" id="3.40.50.300:FF:000335">
    <property type="entry name" value="ATP binding cassette subfamily A member 5"/>
    <property type="match status" value="1"/>
</dbReference>
<keyword evidence="6" id="KW-0547">Nucleotide-binding</keyword>
<dbReference type="EMBL" id="CBXV010000006">
    <property type="protein sequence ID" value="CDM65848.1"/>
    <property type="molecule type" value="Genomic_DNA"/>
</dbReference>
<sequence>MIIVKGLQKIYKQKRNGRLVAEIKAVDGIDFEVARGEFFGLLGPNGAGKTTTIGILTTRVLPTGGIALIDGIDVMRDPVAVKRRIGVVPQANNLDRSLTGRENLLFHAEYFGIDKRTRERRAAELLDLFQLSERADEKVSVYSGGMAQRLKIARALMHDPAILFLDEPTTGLDPQSRHALWQMLFELNARGQTIFLTTHYMEEADRLCQRVAIMDHGKLIALDTPSNLKRSVPGGYLIELRVRAAEELLSSLSTALRKLPNVVDVHSMDGLIRLYANRSEGLLADAVRLANERGVLITDAHVAEPSLETLFLHLTGRSLRE</sequence>
<accession>A0A0B6WX28</accession>